<dbReference type="AlphaFoldDB" id="A0AAQ4PU65"/>
<dbReference type="InterPro" id="IPR003109">
    <property type="entry name" value="GoLoco_motif"/>
</dbReference>
<dbReference type="Pfam" id="PF02188">
    <property type="entry name" value="GoLoco"/>
    <property type="match status" value="1"/>
</dbReference>
<dbReference type="PANTHER" id="PTHR47503:SF1">
    <property type="entry name" value="PURKINJE CELL PROTEIN 2 HOMOLOG"/>
    <property type="match status" value="1"/>
</dbReference>
<dbReference type="Gene3D" id="1.25.40.10">
    <property type="entry name" value="Tetratricopeptide repeat domain"/>
    <property type="match status" value="1"/>
</dbReference>
<dbReference type="InterPro" id="IPR042168">
    <property type="entry name" value="Pcp2"/>
</dbReference>
<evidence type="ECO:0000313" key="3">
    <source>
        <dbReference type="Proteomes" id="UP000007635"/>
    </source>
</evidence>
<dbReference type="GeneTree" id="ENSGT01030000235442"/>
<sequence>MRHAQDGRIEEQRCSLQPSGTPGTPTYNENAFFKFIASSQGRRLDDQRVTLPSLPGIIGNPNGQSGSPTALPKSSSFSPQTEYQKQLNSPGQVTYSFIFSLI</sequence>
<name>A0AAQ4PU65_GASAC</name>
<dbReference type="Ensembl" id="ENSGACT00000061058.1">
    <property type="protein sequence ID" value="ENSGACP00000042456.1"/>
    <property type="gene ID" value="ENSGACG00000037572.1"/>
</dbReference>
<reference evidence="2" key="3">
    <citation type="submission" date="2025-09" db="UniProtKB">
        <authorList>
            <consortium name="Ensembl"/>
        </authorList>
    </citation>
    <scope>IDENTIFICATION</scope>
</reference>
<dbReference type="GO" id="GO:0005085">
    <property type="term" value="F:guanyl-nucleotide exchange factor activity"/>
    <property type="evidence" value="ECO:0007669"/>
    <property type="project" value="InterPro"/>
</dbReference>
<reference evidence="2" key="2">
    <citation type="submission" date="2025-08" db="UniProtKB">
        <authorList>
            <consortium name="Ensembl"/>
        </authorList>
    </citation>
    <scope>IDENTIFICATION</scope>
</reference>
<dbReference type="PANTHER" id="PTHR47503">
    <property type="entry name" value="PURKINJE CELL PROTEIN 2"/>
    <property type="match status" value="1"/>
</dbReference>
<organism evidence="2 3">
    <name type="scientific">Gasterosteus aculeatus aculeatus</name>
    <name type="common">three-spined stickleback</name>
    <dbReference type="NCBI Taxonomy" id="481459"/>
    <lineage>
        <taxon>Eukaryota</taxon>
        <taxon>Metazoa</taxon>
        <taxon>Chordata</taxon>
        <taxon>Craniata</taxon>
        <taxon>Vertebrata</taxon>
        <taxon>Euteleostomi</taxon>
        <taxon>Actinopterygii</taxon>
        <taxon>Neopterygii</taxon>
        <taxon>Teleostei</taxon>
        <taxon>Neoteleostei</taxon>
        <taxon>Acanthomorphata</taxon>
        <taxon>Eupercaria</taxon>
        <taxon>Perciformes</taxon>
        <taxon>Cottioidei</taxon>
        <taxon>Gasterosteales</taxon>
        <taxon>Gasterosteidae</taxon>
        <taxon>Gasterosteus</taxon>
    </lineage>
</organism>
<dbReference type="Proteomes" id="UP000007635">
    <property type="component" value="Chromosome XI"/>
</dbReference>
<proteinExistence type="predicted"/>
<evidence type="ECO:0000313" key="2">
    <source>
        <dbReference type="Ensembl" id="ENSGACP00000042456.1"/>
    </source>
</evidence>
<reference evidence="2 3" key="1">
    <citation type="journal article" date="2021" name="G3 (Bethesda)">
        <title>Improved contiguity of the threespine stickleback genome using long-read sequencing.</title>
        <authorList>
            <person name="Nath S."/>
            <person name="Shaw D.E."/>
            <person name="White M.A."/>
        </authorList>
    </citation>
    <scope>NUCLEOTIDE SEQUENCE [LARGE SCALE GENOMIC DNA]</scope>
    <source>
        <strain evidence="2 3">Lake Benthic</strain>
    </source>
</reference>
<feature type="compositionally biased region" description="Basic and acidic residues" evidence="1">
    <location>
        <begin position="1"/>
        <end position="13"/>
    </location>
</feature>
<dbReference type="InterPro" id="IPR011990">
    <property type="entry name" value="TPR-like_helical_dom_sf"/>
</dbReference>
<protein>
    <submittedName>
        <fullName evidence="2">Uncharacterized protein</fullName>
    </submittedName>
</protein>
<accession>A0AAQ4PU65</accession>
<feature type="compositionally biased region" description="Polar residues" evidence="1">
    <location>
        <begin position="61"/>
        <end position="81"/>
    </location>
</feature>
<keyword evidence="3" id="KW-1185">Reference proteome</keyword>
<evidence type="ECO:0000256" key="1">
    <source>
        <dbReference type="SAM" id="MobiDB-lite"/>
    </source>
</evidence>
<dbReference type="SMART" id="SM00390">
    <property type="entry name" value="GoLoco"/>
    <property type="match status" value="1"/>
</dbReference>
<feature type="compositionally biased region" description="Polar residues" evidence="1">
    <location>
        <begin position="14"/>
        <end position="28"/>
    </location>
</feature>
<feature type="region of interest" description="Disordered" evidence="1">
    <location>
        <begin position="1"/>
        <end position="28"/>
    </location>
</feature>
<feature type="region of interest" description="Disordered" evidence="1">
    <location>
        <begin position="53"/>
        <end position="81"/>
    </location>
</feature>